<protein>
    <submittedName>
        <fullName evidence="1">Uncharacterized protein</fullName>
    </submittedName>
</protein>
<reference evidence="1 2" key="2">
    <citation type="journal article" date="2022" name="Mol. Ecol. Resour.">
        <title>The genomes of chicory, endive, great burdock and yacon provide insights into Asteraceae paleo-polyploidization history and plant inulin production.</title>
        <authorList>
            <person name="Fan W."/>
            <person name="Wang S."/>
            <person name="Wang H."/>
            <person name="Wang A."/>
            <person name="Jiang F."/>
            <person name="Liu H."/>
            <person name="Zhao H."/>
            <person name="Xu D."/>
            <person name="Zhang Y."/>
        </authorList>
    </citation>
    <scope>NUCLEOTIDE SEQUENCE [LARGE SCALE GENOMIC DNA]</scope>
    <source>
        <strain evidence="2">cv. Yunnan</strain>
        <tissue evidence="1">Leaves</tissue>
    </source>
</reference>
<evidence type="ECO:0000313" key="1">
    <source>
        <dbReference type="EMBL" id="KAI3705132.1"/>
    </source>
</evidence>
<proteinExistence type="predicted"/>
<organism evidence="1 2">
    <name type="scientific">Smallanthus sonchifolius</name>
    <dbReference type="NCBI Taxonomy" id="185202"/>
    <lineage>
        <taxon>Eukaryota</taxon>
        <taxon>Viridiplantae</taxon>
        <taxon>Streptophyta</taxon>
        <taxon>Embryophyta</taxon>
        <taxon>Tracheophyta</taxon>
        <taxon>Spermatophyta</taxon>
        <taxon>Magnoliopsida</taxon>
        <taxon>eudicotyledons</taxon>
        <taxon>Gunneridae</taxon>
        <taxon>Pentapetalae</taxon>
        <taxon>asterids</taxon>
        <taxon>campanulids</taxon>
        <taxon>Asterales</taxon>
        <taxon>Asteraceae</taxon>
        <taxon>Asteroideae</taxon>
        <taxon>Heliantheae alliance</taxon>
        <taxon>Millerieae</taxon>
        <taxon>Smallanthus</taxon>
    </lineage>
</organism>
<gene>
    <name evidence="1" type="ORF">L1987_75365</name>
</gene>
<sequence length="289" mass="32205">MVELDRESGNVTISSAENPEVIRYALEQRLKKSVVILSRDLVPATQNTYNAIVPHDQRLANQSLDVQDLGQVVLSLAQDKTRTIIFRKMTFVLHIIGFHNCQGCSQKVERALRRIRVQLLELDRESGNVTISSAENPEVIRYALERQLKKSVVILSRDLVPPNQNPYNAIVPHQLHANQTLYVKDLGQVALSLAQVLDGVEITSSNKIRINFIHREIPLLVRPEPRGNIGVQIIDAGDAPPRTGLRAATQPSAPPIPMAEQVVYGYPPDFYGVSSSRSHDHPNGRCIIV</sequence>
<dbReference type="Proteomes" id="UP001056120">
    <property type="component" value="Linkage Group LG25"/>
</dbReference>
<name>A0ACB9A5L6_9ASTR</name>
<dbReference type="EMBL" id="CM042042">
    <property type="protein sequence ID" value="KAI3705132.1"/>
    <property type="molecule type" value="Genomic_DNA"/>
</dbReference>
<keyword evidence="2" id="KW-1185">Reference proteome</keyword>
<comment type="caution">
    <text evidence="1">The sequence shown here is derived from an EMBL/GenBank/DDBJ whole genome shotgun (WGS) entry which is preliminary data.</text>
</comment>
<evidence type="ECO:0000313" key="2">
    <source>
        <dbReference type="Proteomes" id="UP001056120"/>
    </source>
</evidence>
<accession>A0ACB9A5L6</accession>
<reference evidence="2" key="1">
    <citation type="journal article" date="2022" name="Mol. Ecol. Resour.">
        <title>The genomes of chicory, endive, great burdock and yacon provide insights into Asteraceae palaeo-polyploidization history and plant inulin production.</title>
        <authorList>
            <person name="Fan W."/>
            <person name="Wang S."/>
            <person name="Wang H."/>
            <person name="Wang A."/>
            <person name="Jiang F."/>
            <person name="Liu H."/>
            <person name="Zhao H."/>
            <person name="Xu D."/>
            <person name="Zhang Y."/>
        </authorList>
    </citation>
    <scope>NUCLEOTIDE SEQUENCE [LARGE SCALE GENOMIC DNA]</scope>
    <source>
        <strain evidence="2">cv. Yunnan</strain>
    </source>
</reference>